<feature type="transmembrane region" description="Helical" evidence="6">
    <location>
        <begin position="322"/>
        <end position="346"/>
    </location>
</feature>
<dbReference type="PROSITE" id="PS50850">
    <property type="entry name" value="MFS"/>
    <property type="match status" value="1"/>
</dbReference>
<dbReference type="Pfam" id="PF07690">
    <property type="entry name" value="MFS_1"/>
    <property type="match status" value="2"/>
</dbReference>
<accession>A0A9X2D9C1</accession>
<dbReference type="InterPro" id="IPR001958">
    <property type="entry name" value="Tet-R_TetA/multi-R_MdtG-like"/>
</dbReference>
<dbReference type="GO" id="GO:0005886">
    <property type="term" value="C:plasma membrane"/>
    <property type="evidence" value="ECO:0007669"/>
    <property type="project" value="UniProtKB-SubCell"/>
</dbReference>
<keyword evidence="2 6" id="KW-0812">Transmembrane</keyword>
<dbReference type="EMBL" id="JAMOIL010000010">
    <property type="protein sequence ID" value="MCM0620474.1"/>
    <property type="molecule type" value="Genomic_DNA"/>
</dbReference>
<comment type="subcellular location">
    <subcellularLocation>
        <location evidence="1">Cell membrane</location>
        <topology evidence="1">Multi-pass membrane protein</topology>
    </subcellularLocation>
</comment>
<feature type="transmembrane region" description="Helical" evidence="6">
    <location>
        <begin position="133"/>
        <end position="154"/>
    </location>
</feature>
<dbReference type="InterPro" id="IPR011701">
    <property type="entry name" value="MFS"/>
</dbReference>
<evidence type="ECO:0000313" key="9">
    <source>
        <dbReference type="Proteomes" id="UP001139485"/>
    </source>
</evidence>
<dbReference type="CDD" id="cd17474">
    <property type="entry name" value="MFS_YfmO_like"/>
    <property type="match status" value="1"/>
</dbReference>
<keyword evidence="4 6" id="KW-0472">Membrane</keyword>
<organism evidence="8 9">
    <name type="scientific">Nocardioides bruguierae</name>
    <dbReference type="NCBI Taxonomy" id="2945102"/>
    <lineage>
        <taxon>Bacteria</taxon>
        <taxon>Bacillati</taxon>
        <taxon>Actinomycetota</taxon>
        <taxon>Actinomycetes</taxon>
        <taxon>Propionibacteriales</taxon>
        <taxon>Nocardioidaceae</taxon>
        <taxon>Nocardioides</taxon>
    </lineage>
</organism>
<dbReference type="PRINTS" id="PR01035">
    <property type="entry name" value="TCRTETA"/>
</dbReference>
<feature type="transmembrane region" description="Helical" evidence="6">
    <location>
        <begin position="76"/>
        <end position="97"/>
    </location>
</feature>
<evidence type="ECO:0000256" key="2">
    <source>
        <dbReference type="ARBA" id="ARBA00022692"/>
    </source>
</evidence>
<evidence type="ECO:0000259" key="7">
    <source>
        <dbReference type="PROSITE" id="PS50850"/>
    </source>
</evidence>
<feature type="transmembrane region" description="Helical" evidence="6">
    <location>
        <begin position="234"/>
        <end position="257"/>
    </location>
</feature>
<comment type="caution">
    <text evidence="8">The sequence shown here is derived from an EMBL/GenBank/DDBJ whole genome shotgun (WGS) entry which is preliminary data.</text>
</comment>
<feature type="transmembrane region" description="Helical" evidence="6">
    <location>
        <begin position="190"/>
        <end position="210"/>
    </location>
</feature>
<dbReference type="PANTHER" id="PTHR43683">
    <property type="entry name" value="MULTIDRUG EFFLUX PROTEIN YFMO"/>
    <property type="match status" value="1"/>
</dbReference>
<protein>
    <submittedName>
        <fullName evidence="8">MFS transporter</fullName>
    </submittedName>
</protein>
<keyword evidence="9" id="KW-1185">Reference proteome</keyword>
<feature type="transmembrane region" description="Helical" evidence="6">
    <location>
        <begin position="296"/>
        <end position="316"/>
    </location>
</feature>
<dbReference type="InterPro" id="IPR053200">
    <property type="entry name" value="YfmO-like"/>
</dbReference>
<dbReference type="SUPFAM" id="SSF103473">
    <property type="entry name" value="MFS general substrate transporter"/>
    <property type="match status" value="1"/>
</dbReference>
<feature type="transmembrane region" description="Helical" evidence="6">
    <location>
        <begin position="269"/>
        <end position="289"/>
    </location>
</feature>
<keyword evidence="3 6" id="KW-1133">Transmembrane helix</keyword>
<dbReference type="PANTHER" id="PTHR43683:SF1">
    <property type="entry name" value="MULTIDRUG EFFLUX PROTEIN YFMO"/>
    <property type="match status" value="1"/>
</dbReference>
<dbReference type="InterPro" id="IPR036259">
    <property type="entry name" value="MFS_trans_sf"/>
</dbReference>
<evidence type="ECO:0000313" key="8">
    <source>
        <dbReference type="EMBL" id="MCM0620474.1"/>
    </source>
</evidence>
<feature type="transmembrane region" description="Helical" evidence="6">
    <location>
        <begin position="104"/>
        <end position="121"/>
    </location>
</feature>
<dbReference type="GO" id="GO:0022857">
    <property type="term" value="F:transmembrane transporter activity"/>
    <property type="evidence" value="ECO:0007669"/>
    <property type="project" value="InterPro"/>
</dbReference>
<reference evidence="8" key="1">
    <citation type="submission" date="2022-05" db="EMBL/GenBank/DDBJ databases">
        <authorList>
            <person name="Tuo L."/>
        </authorList>
    </citation>
    <scope>NUCLEOTIDE SEQUENCE</scope>
    <source>
        <strain evidence="8">BSK12Z-4</strain>
    </source>
</reference>
<name>A0A9X2D9C1_9ACTN</name>
<feature type="domain" description="Major facilitator superfamily (MFS) profile" evidence="7">
    <location>
        <begin position="38"/>
        <end position="410"/>
    </location>
</feature>
<dbReference type="InterPro" id="IPR020846">
    <property type="entry name" value="MFS_dom"/>
</dbReference>
<evidence type="ECO:0000256" key="4">
    <source>
        <dbReference type="ARBA" id="ARBA00023136"/>
    </source>
</evidence>
<dbReference type="Proteomes" id="UP001139485">
    <property type="component" value="Unassembled WGS sequence"/>
</dbReference>
<dbReference type="Gene3D" id="1.20.1250.20">
    <property type="entry name" value="MFS general substrate transporter like domains"/>
    <property type="match status" value="1"/>
</dbReference>
<sequence length="433" mass="44869">MTSQHTPAQHTPPESASAENASPPQHTGLRAYLDQPRAVWAVAFACVIAFMGIGLVDPILKDIAAQLDASASQVSLMFTSYMAIMGIAMLVTGAVSSRIGPKRTLMAGLALIIVFSALAGSSDTVGQIVGFRAGWGLGNALFVATALSTIVMAARGSTGQAIILFEAALGIGIASGPLIGGLLGQVSWRGPFYGVAVLMVVGLLATSFLLPKTPPTGRRTTPLDPLRALRHRSLLLIGITAIFYNIGFFTILAAGPFALPTASILETGWIFFGWGLLLAFTSVAVAPLVQRALGTIPAIITMLFLFALDLLMLAVFTSHTVVVIVGIVLSGAFIGINNTLVTEAVMGAAPVERPIASSAYSFLRFCGGAVGPYVALKLSEDVNSHAPFVFGAVAVLIGTLVLLAGRRTVEGRTPHSEVGSSTEAEAVLVGDLD</sequence>
<feature type="transmembrane region" description="Helical" evidence="6">
    <location>
        <begin position="388"/>
        <end position="405"/>
    </location>
</feature>
<feature type="compositionally biased region" description="Polar residues" evidence="5">
    <location>
        <begin position="1"/>
        <end position="25"/>
    </location>
</feature>
<evidence type="ECO:0000256" key="5">
    <source>
        <dbReference type="SAM" id="MobiDB-lite"/>
    </source>
</evidence>
<evidence type="ECO:0000256" key="3">
    <source>
        <dbReference type="ARBA" id="ARBA00022989"/>
    </source>
</evidence>
<proteinExistence type="predicted"/>
<feature type="region of interest" description="Disordered" evidence="5">
    <location>
        <begin position="1"/>
        <end position="27"/>
    </location>
</feature>
<feature type="transmembrane region" description="Helical" evidence="6">
    <location>
        <begin position="161"/>
        <end position="184"/>
    </location>
</feature>
<evidence type="ECO:0000256" key="1">
    <source>
        <dbReference type="ARBA" id="ARBA00004651"/>
    </source>
</evidence>
<dbReference type="AlphaFoldDB" id="A0A9X2D9C1"/>
<feature type="transmembrane region" description="Helical" evidence="6">
    <location>
        <begin position="38"/>
        <end position="56"/>
    </location>
</feature>
<dbReference type="RefSeq" id="WP_250827086.1">
    <property type="nucleotide sequence ID" value="NZ_JAMOIL010000010.1"/>
</dbReference>
<evidence type="ECO:0000256" key="6">
    <source>
        <dbReference type="SAM" id="Phobius"/>
    </source>
</evidence>
<gene>
    <name evidence="8" type="ORF">M8330_09220</name>
</gene>
<feature type="transmembrane region" description="Helical" evidence="6">
    <location>
        <begin position="358"/>
        <end position="376"/>
    </location>
</feature>